<comment type="caution">
    <text evidence="2">The sequence shown here is derived from an EMBL/GenBank/DDBJ whole genome shotgun (WGS) entry which is preliminary data.</text>
</comment>
<evidence type="ECO:0000313" key="3">
    <source>
        <dbReference type="Proteomes" id="UP000198711"/>
    </source>
</evidence>
<protein>
    <submittedName>
        <fullName evidence="2">Uncharacterized protein</fullName>
    </submittedName>
</protein>
<organism evidence="2 3">
    <name type="scientific">Hydrobacter penzbergensis</name>
    <dbReference type="NCBI Taxonomy" id="1235997"/>
    <lineage>
        <taxon>Bacteria</taxon>
        <taxon>Pseudomonadati</taxon>
        <taxon>Bacteroidota</taxon>
        <taxon>Chitinophagia</taxon>
        <taxon>Chitinophagales</taxon>
        <taxon>Chitinophagaceae</taxon>
        <taxon>Hydrobacter</taxon>
    </lineage>
</organism>
<dbReference type="Proteomes" id="UP000198711">
    <property type="component" value="Unassembled WGS sequence"/>
</dbReference>
<gene>
    <name evidence="2" type="ORF">SAMN05444410_11538</name>
</gene>
<dbReference type="EMBL" id="FNNO01000015">
    <property type="protein sequence ID" value="SDX40840.1"/>
    <property type="molecule type" value="Genomic_DNA"/>
</dbReference>
<proteinExistence type="predicted"/>
<feature type="region of interest" description="Disordered" evidence="1">
    <location>
        <begin position="1202"/>
        <end position="1234"/>
    </location>
</feature>
<accession>A0A8X8II01</accession>
<reference evidence="2 3" key="1">
    <citation type="submission" date="2016-10" db="EMBL/GenBank/DDBJ databases">
        <authorList>
            <person name="Varghese N."/>
            <person name="Submissions S."/>
        </authorList>
    </citation>
    <scope>NUCLEOTIDE SEQUENCE [LARGE SCALE GENOMIC DNA]</scope>
    <source>
        <strain evidence="2 3">DSM 25353</strain>
    </source>
</reference>
<evidence type="ECO:0000256" key="1">
    <source>
        <dbReference type="SAM" id="MobiDB-lite"/>
    </source>
</evidence>
<name>A0A8X8II01_9BACT</name>
<dbReference type="RefSeq" id="WP_092725917.1">
    <property type="nucleotide sequence ID" value="NZ_FNNO01000015.1"/>
</dbReference>
<dbReference type="AlphaFoldDB" id="A0A8X8II01"/>
<sequence>MSAVPVFNQVNSSVYVLSTLADTGLVNYWAGYFADPPGSLGTSASTSTVWQNIGGFYLFLDQIPSDWTKFAADLTALRPNLGPPDIVRCVWISNAGQSYLQWQITVAFAKATGTGVNISWQLMRSVAFNIGAYQLSLTGLSALTYITDENGGGIGFPGGVFNGPEGGYTFPTAQLSFSGTALGAFSSSMTIAAPSSQDQCDLWKALNIGLQYAAAPTPSDDEPVPPVNGDDPDPAAMAYATATKILFMPVFARQTATLNLGILFDPLLPLVASRTSFSLFPAGTTASPIQESFLRTTRGYTIQLTPLKANGVLPDARFVFGYCPVQESLSEEGYRYHLSPDGAFQATILTPSQKKSKRSTTTPLPNQLLLGLSGLEYASLDGASYMIIFQGNKPAFIPYVPPSQSQAPDISKALTGAATTSHLTVMSLNNQVVNPVYYAQPREAPLFSGIDHRTDNILDFNPMPAFTFPYNVQQQPVVFPVGIYKGLSSDENALAREMENASLAPYRNYFISKQYGVTAHAANAENFPVPKRRLRSVNDPLGVTPQGLVAELTPDYKNFDGLIMGNMPGTNYPKVDFTAVEGMFKQALQNNQLFFVATNAGVLMSGTSVRYQLTEKDKPFLLAMGVTQAVIDAVYLAVSRATQPFDTEELFVNCIRTAAGNDLGSFLKVAGILKVEMDGWTFQLSPRTWRTDAESPTLLVAKFCNRSLRDLANDTSSWYWPEVATPQNGTLTQTQTVLLNICKAAAAPDAAKPLRIFYDTVLNDKNWNGFLFLNAPVDISEMPDDLKFLTAGIDLTKFCAHHIGFSQTPFNVLNGVPQLQQTAAFGLINYEDPMDLYAEQSIPFGFKTTRLRVRFANAALVDFSAEVELMLNSLLGSSLTKQIAARGNNLIIGGSYQRVGGAPCYAFALNGENIFNANDTVLTDIEVLSVQVVNGGITNSVNVLTNFILMGNFRFLRIEAFDLFSFGPGEDTDDRFLRYNGLGINMQFSLATPKQQTFTVKESNTAFDMVASHQRTSSLMNNFPLAISGLVASPNLAAEGEKPSGQTPEDMGYTSVAAPLEQTPMVPGWYGLVLTLDLGTFGALTGSVSFKISILAAWRKGDSQTNVPVYLGLKLPGIPVLGGSFPLQGVLKIGFRNFQFETYTTAQNELGYLLRLRRFSLSVLVWSFPPGNNNIILFGQPRNPKGSLGWYAAYSDDKDDTQAKTDPLLLENTTPLPDHVQRRLKSGRRTPPIG</sequence>
<evidence type="ECO:0000313" key="2">
    <source>
        <dbReference type="EMBL" id="SDX40840.1"/>
    </source>
</evidence>
<keyword evidence="3" id="KW-1185">Reference proteome</keyword>